<dbReference type="InterPro" id="IPR024079">
    <property type="entry name" value="MetalloPept_cat_dom_sf"/>
</dbReference>
<proteinExistence type="predicted"/>
<dbReference type="OrthoDB" id="412680at2759"/>
<dbReference type="GO" id="GO:0008237">
    <property type="term" value="F:metallopeptidase activity"/>
    <property type="evidence" value="ECO:0007669"/>
    <property type="project" value="InterPro"/>
</dbReference>
<accession>A0A8K0CSM1</accession>
<comment type="caution">
    <text evidence="1">The sequence shown here is derived from an EMBL/GenBank/DDBJ whole genome shotgun (WGS) entry which is preliminary data.</text>
</comment>
<sequence length="164" mass="18754">MAHHLYHDAPLGVNINLAIVRMIRLEEEENRLNLAVNRNARKTLEFLRDWQQKMNPSDDTHPNHHDVVVSSPELTSVETIETVEYLWRCLYDPPTDHSFEMPRILPGVVYRGDFQCSELLRPNAALCDTGIKCQNLICYVEDKGCLEVGERPGVIDGGWGPWST</sequence>
<keyword evidence="2" id="KW-1185">Reference proteome</keyword>
<dbReference type="EMBL" id="VTPC01021996">
    <property type="protein sequence ID" value="KAF2891814.1"/>
    <property type="molecule type" value="Genomic_DNA"/>
</dbReference>
<dbReference type="SUPFAM" id="SSF55486">
    <property type="entry name" value="Metalloproteases ('zincins'), catalytic domain"/>
    <property type="match status" value="1"/>
</dbReference>
<dbReference type="AlphaFoldDB" id="A0A8K0CSM1"/>
<organism evidence="1 2">
    <name type="scientific">Ignelater luminosus</name>
    <name type="common">Cucubano</name>
    <name type="synonym">Pyrophorus luminosus</name>
    <dbReference type="NCBI Taxonomy" id="2038154"/>
    <lineage>
        <taxon>Eukaryota</taxon>
        <taxon>Metazoa</taxon>
        <taxon>Ecdysozoa</taxon>
        <taxon>Arthropoda</taxon>
        <taxon>Hexapoda</taxon>
        <taxon>Insecta</taxon>
        <taxon>Pterygota</taxon>
        <taxon>Neoptera</taxon>
        <taxon>Endopterygota</taxon>
        <taxon>Coleoptera</taxon>
        <taxon>Polyphaga</taxon>
        <taxon>Elateriformia</taxon>
        <taxon>Elateroidea</taxon>
        <taxon>Elateridae</taxon>
        <taxon>Agrypninae</taxon>
        <taxon>Pyrophorini</taxon>
        <taxon>Ignelater</taxon>
    </lineage>
</organism>
<dbReference type="Proteomes" id="UP000801492">
    <property type="component" value="Unassembled WGS sequence"/>
</dbReference>
<reference evidence="1" key="1">
    <citation type="submission" date="2019-08" db="EMBL/GenBank/DDBJ databases">
        <title>The genome of the North American firefly Photinus pyralis.</title>
        <authorList>
            <consortium name="Photinus pyralis genome working group"/>
            <person name="Fallon T.R."/>
            <person name="Sander Lower S.E."/>
            <person name="Weng J.-K."/>
        </authorList>
    </citation>
    <scope>NUCLEOTIDE SEQUENCE</scope>
    <source>
        <strain evidence="1">TRF0915ILg1</strain>
        <tissue evidence="1">Whole body</tissue>
    </source>
</reference>
<evidence type="ECO:0000313" key="2">
    <source>
        <dbReference type="Proteomes" id="UP000801492"/>
    </source>
</evidence>
<protein>
    <submittedName>
        <fullName evidence="1">Uncharacterized protein</fullName>
    </submittedName>
</protein>
<name>A0A8K0CSM1_IGNLU</name>
<evidence type="ECO:0000313" key="1">
    <source>
        <dbReference type="EMBL" id="KAF2891814.1"/>
    </source>
</evidence>
<dbReference type="Gene3D" id="3.40.390.10">
    <property type="entry name" value="Collagenase (Catalytic Domain)"/>
    <property type="match status" value="1"/>
</dbReference>
<gene>
    <name evidence="1" type="ORF">ILUMI_14359</name>
</gene>